<name>A0AAP0BRF9_9ASPA</name>
<feature type="compositionally biased region" description="Basic and acidic residues" evidence="1">
    <location>
        <begin position="98"/>
        <end position="115"/>
    </location>
</feature>
<sequence>MLSWEYQIPESSTGNDQTLNPALSRQLSPLADRTSHQSVESDTSPPAAVPPSGDIHHLNGGGGGSRPGRGLDRRQKLLENAPGRVDLRRRLEEEDDYRAGIEEQEHSTSRTRMQDMRSSCCALPLPHDDGSRMDFSLLPLDA</sequence>
<feature type="region of interest" description="Disordered" evidence="1">
    <location>
        <begin position="1"/>
        <end position="85"/>
    </location>
</feature>
<gene>
    <name evidence="2" type="ORF">KSP39_PZI007312</name>
</gene>
<evidence type="ECO:0000313" key="2">
    <source>
        <dbReference type="EMBL" id="KAK8947423.1"/>
    </source>
</evidence>
<reference evidence="2 3" key="1">
    <citation type="journal article" date="2022" name="Nat. Plants">
        <title>Genomes of leafy and leafless Platanthera orchids illuminate the evolution of mycoheterotrophy.</title>
        <authorList>
            <person name="Li M.H."/>
            <person name="Liu K.W."/>
            <person name="Li Z."/>
            <person name="Lu H.C."/>
            <person name="Ye Q.L."/>
            <person name="Zhang D."/>
            <person name="Wang J.Y."/>
            <person name="Li Y.F."/>
            <person name="Zhong Z.M."/>
            <person name="Liu X."/>
            <person name="Yu X."/>
            <person name="Liu D.K."/>
            <person name="Tu X.D."/>
            <person name="Liu B."/>
            <person name="Hao Y."/>
            <person name="Liao X.Y."/>
            <person name="Jiang Y.T."/>
            <person name="Sun W.H."/>
            <person name="Chen J."/>
            <person name="Chen Y.Q."/>
            <person name="Ai Y."/>
            <person name="Zhai J.W."/>
            <person name="Wu S.S."/>
            <person name="Zhou Z."/>
            <person name="Hsiao Y.Y."/>
            <person name="Wu W.L."/>
            <person name="Chen Y.Y."/>
            <person name="Lin Y.F."/>
            <person name="Hsu J.L."/>
            <person name="Li C.Y."/>
            <person name="Wang Z.W."/>
            <person name="Zhao X."/>
            <person name="Zhong W.Y."/>
            <person name="Ma X.K."/>
            <person name="Ma L."/>
            <person name="Huang J."/>
            <person name="Chen G.Z."/>
            <person name="Huang M.Z."/>
            <person name="Huang L."/>
            <person name="Peng D.H."/>
            <person name="Luo Y.B."/>
            <person name="Zou S.Q."/>
            <person name="Chen S.P."/>
            <person name="Lan S."/>
            <person name="Tsai W.C."/>
            <person name="Van de Peer Y."/>
            <person name="Liu Z.J."/>
        </authorList>
    </citation>
    <scope>NUCLEOTIDE SEQUENCE [LARGE SCALE GENOMIC DNA]</scope>
    <source>
        <strain evidence="2">Lor287</strain>
    </source>
</reference>
<comment type="caution">
    <text evidence="2">The sequence shown here is derived from an EMBL/GenBank/DDBJ whole genome shotgun (WGS) entry which is preliminary data.</text>
</comment>
<organism evidence="2 3">
    <name type="scientific">Platanthera zijinensis</name>
    <dbReference type="NCBI Taxonomy" id="2320716"/>
    <lineage>
        <taxon>Eukaryota</taxon>
        <taxon>Viridiplantae</taxon>
        <taxon>Streptophyta</taxon>
        <taxon>Embryophyta</taxon>
        <taxon>Tracheophyta</taxon>
        <taxon>Spermatophyta</taxon>
        <taxon>Magnoliopsida</taxon>
        <taxon>Liliopsida</taxon>
        <taxon>Asparagales</taxon>
        <taxon>Orchidaceae</taxon>
        <taxon>Orchidoideae</taxon>
        <taxon>Orchideae</taxon>
        <taxon>Orchidinae</taxon>
        <taxon>Platanthera</taxon>
    </lineage>
</organism>
<evidence type="ECO:0000256" key="1">
    <source>
        <dbReference type="SAM" id="MobiDB-lite"/>
    </source>
</evidence>
<dbReference type="EMBL" id="JBBWWQ010000005">
    <property type="protein sequence ID" value="KAK8947423.1"/>
    <property type="molecule type" value="Genomic_DNA"/>
</dbReference>
<dbReference type="Proteomes" id="UP001418222">
    <property type="component" value="Unassembled WGS sequence"/>
</dbReference>
<proteinExistence type="predicted"/>
<dbReference type="AlphaFoldDB" id="A0AAP0BRF9"/>
<protein>
    <submittedName>
        <fullName evidence="2">Uncharacterized protein</fullName>
    </submittedName>
</protein>
<keyword evidence="3" id="KW-1185">Reference proteome</keyword>
<feature type="region of interest" description="Disordered" evidence="1">
    <location>
        <begin position="98"/>
        <end position="117"/>
    </location>
</feature>
<accession>A0AAP0BRF9</accession>
<feature type="compositionally biased region" description="Polar residues" evidence="1">
    <location>
        <begin position="9"/>
        <end position="27"/>
    </location>
</feature>
<evidence type="ECO:0000313" key="3">
    <source>
        <dbReference type="Proteomes" id="UP001418222"/>
    </source>
</evidence>